<dbReference type="PANTHER" id="PTHR43289">
    <property type="entry name" value="MITOGEN-ACTIVATED PROTEIN KINASE KINASE KINASE 20-RELATED"/>
    <property type="match status" value="1"/>
</dbReference>
<dbReference type="Proteomes" id="UP000321595">
    <property type="component" value="Chromosome"/>
</dbReference>
<dbReference type="GO" id="GO:0005524">
    <property type="term" value="F:ATP binding"/>
    <property type="evidence" value="ECO:0007669"/>
    <property type="project" value="UniProtKB-KW"/>
</dbReference>
<dbReference type="Gene3D" id="1.10.510.10">
    <property type="entry name" value="Transferase(Phosphotransferase) domain 1"/>
    <property type="match status" value="1"/>
</dbReference>
<dbReference type="SMART" id="SM00220">
    <property type="entry name" value="S_TKc"/>
    <property type="match status" value="1"/>
</dbReference>
<keyword evidence="2" id="KW-0547">Nucleotide-binding</keyword>
<feature type="domain" description="Protein kinase" evidence="6">
    <location>
        <begin position="31"/>
        <end position="314"/>
    </location>
</feature>
<dbReference type="PROSITE" id="PS50011">
    <property type="entry name" value="PROTEIN_KINASE_DOM"/>
    <property type="match status" value="1"/>
</dbReference>
<dbReference type="KEGG" id="bbae:FRD01_05125"/>
<evidence type="ECO:0000256" key="3">
    <source>
        <dbReference type="ARBA" id="ARBA00022777"/>
    </source>
</evidence>
<dbReference type="InterPro" id="IPR000719">
    <property type="entry name" value="Prot_kinase_dom"/>
</dbReference>
<dbReference type="Gene3D" id="3.30.200.20">
    <property type="entry name" value="Phosphorylase Kinase, domain 1"/>
    <property type="match status" value="1"/>
</dbReference>
<dbReference type="InterPro" id="IPR008271">
    <property type="entry name" value="Ser/Thr_kinase_AS"/>
</dbReference>
<name>A0A5B8XNE3_9DELT</name>
<feature type="region of interest" description="Disordered" evidence="5">
    <location>
        <begin position="373"/>
        <end position="475"/>
    </location>
</feature>
<dbReference type="OrthoDB" id="5485117at2"/>
<protein>
    <submittedName>
        <fullName evidence="7">Serine/threonine protein kinase</fullName>
    </submittedName>
</protein>
<dbReference type="Pfam" id="PF00069">
    <property type="entry name" value="Pkinase"/>
    <property type="match status" value="1"/>
</dbReference>
<gene>
    <name evidence="7" type="ORF">FRD01_05125</name>
</gene>
<evidence type="ECO:0000259" key="6">
    <source>
        <dbReference type="PROSITE" id="PS50011"/>
    </source>
</evidence>
<dbReference type="PANTHER" id="PTHR43289:SF6">
    <property type="entry name" value="SERINE_THREONINE-PROTEIN KINASE NEKL-3"/>
    <property type="match status" value="1"/>
</dbReference>
<feature type="compositionally biased region" description="Basic and acidic residues" evidence="5">
    <location>
        <begin position="458"/>
        <end position="475"/>
    </location>
</feature>
<proteinExistence type="predicted"/>
<dbReference type="PROSITE" id="PS00108">
    <property type="entry name" value="PROTEIN_KINASE_ST"/>
    <property type="match status" value="1"/>
</dbReference>
<keyword evidence="4" id="KW-0067">ATP-binding</keyword>
<dbReference type="InterPro" id="IPR011009">
    <property type="entry name" value="Kinase-like_dom_sf"/>
</dbReference>
<dbReference type="SUPFAM" id="SSF56112">
    <property type="entry name" value="Protein kinase-like (PK-like)"/>
    <property type="match status" value="1"/>
</dbReference>
<keyword evidence="1" id="KW-0808">Transferase</keyword>
<dbReference type="GO" id="GO:0004674">
    <property type="term" value="F:protein serine/threonine kinase activity"/>
    <property type="evidence" value="ECO:0007669"/>
    <property type="project" value="UniProtKB-KW"/>
</dbReference>
<dbReference type="AlphaFoldDB" id="A0A5B8XNE3"/>
<sequence length="475" mass="52776">MSATETTITPPLHDVAPDAFPQPGEVFMEKYRIEKILNRGGFGCVYRASQTELQRAVAIKVLQPASRIGFQDDSEAEAKRLQVVTRRFEREAQLVSQLRDPHTVMVYDFGHTPSGLLYMVLEYVDGLPLNEVLEREGALGAERSVKIIEQVLSSLQEAHAFNMLHRDIKPANIMLFDHVGRRDQVKVLDFGLAKAIDDPHFTADNPDLTDAEVLIGTPRYMSPEQIRGHRLTPATDMYSLGLVFYELLTGEKAVDAKSTMNTLARHVNDEPIQLPAEINIPNGLRSIVNRMLDKDAKRRLSSSEDILKLLDSWNSKEVLVPLPASALADEIEVVKVVTPPTWFLAGASALVVALVLGSLWTITSLFNNPEPKDVSLETSSPMEAQVAKSEPAMAEPEPKEPEKNEPEMVFDSPPEVAAEEAPLEEIAPEETPPEPLEEAEVKVEEPKDAPKVRKTSKPKTDKNKLDFLRTLDSAK</sequence>
<feature type="compositionally biased region" description="Acidic residues" evidence="5">
    <location>
        <begin position="417"/>
        <end position="438"/>
    </location>
</feature>
<evidence type="ECO:0000256" key="5">
    <source>
        <dbReference type="SAM" id="MobiDB-lite"/>
    </source>
</evidence>
<keyword evidence="8" id="KW-1185">Reference proteome</keyword>
<accession>A0A5B8XNE3</accession>
<feature type="compositionally biased region" description="Basic and acidic residues" evidence="5">
    <location>
        <begin position="396"/>
        <end position="406"/>
    </location>
</feature>
<reference evidence="7 8" key="1">
    <citation type="submission" date="2019-08" db="EMBL/GenBank/DDBJ databases">
        <authorList>
            <person name="Liang Q."/>
        </authorList>
    </citation>
    <scope>NUCLEOTIDE SEQUENCE [LARGE SCALE GENOMIC DNA]</scope>
    <source>
        <strain evidence="7 8">V1718</strain>
    </source>
</reference>
<evidence type="ECO:0000313" key="7">
    <source>
        <dbReference type="EMBL" id="QED26637.1"/>
    </source>
</evidence>
<keyword evidence="7" id="KW-0723">Serine/threonine-protein kinase</keyword>
<dbReference type="CDD" id="cd14014">
    <property type="entry name" value="STKc_PknB_like"/>
    <property type="match status" value="1"/>
</dbReference>
<dbReference type="EMBL" id="CP042467">
    <property type="protein sequence ID" value="QED26637.1"/>
    <property type="molecule type" value="Genomic_DNA"/>
</dbReference>
<keyword evidence="3 7" id="KW-0418">Kinase</keyword>
<evidence type="ECO:0000256" key="4">
    <source>
        <dbReference type="ARBA" id="ARBA00022840"/>
    </source>
</evidence>
<evidence type="ECO:0000313" key="8">
    <source>
        <dbReference type="Proteomes" id="UP000321595"/>
    </source>
</evidence>
<evidence type="ECO:0000256" key="2">
    <source>
        <dbReference type="ARBA" id="ARBA00022741"/>
    </source>
</evidence>
<evidence type="ECO:0000256" key="1">
    <source>
        <dbReference type="ARBA" id="ARBA00022679"/>
    </source>
</evidence>
<feature type="compositionally biased region" description="Basic and acidic residues" evidence="5">
    <location>
        <begin position="439"/>
        <end position="451"/>
    </location>
</feature>
<dbReference type="RefSeq" id="WP_146958246.1">
    <property type="nucleotide sequence ID" value="NZ_CP042467.1"/>
</dbReference>
<organism evidence="7 8">
    <name type="scientific">Microvenator marinus</name>
    <dbReference type="NCBI Taxonomy" id="2600177"/>
    <lineage>
        <taxon>Bacteria</taxon>
        <taxon>Deltaproteobacteria</taxon>
        <taxon>Bradymonadales</taxon>
        <taxon>Microvenatoraceae</taxon>
        <taxon>Microvenator</taxon>
    </lineage>
</organism>